<sequence>MAKAVCQKGPWSVRVSPCRIGETVNIGSSTEGRLFFYLYDTFHSKLGIRLPFSHFERAVLQALNVAPTQLHPNGWAYVRAFELLCEDLGRAPSLGVFFWFYTVKKTEKVGWMSLCSRPKRKLFIPFLQSYKKFKTQFFKVTPGDVGPNLLMDREGRPFFPLQWTHQPAVSITVNLDDLEGWEKSFARELSNLPLLPSAKIIKGDDCSSKVLRALKKKAAEKGKRPAILVEPLAATGLPSPQVAADADSETSSLMVVGDNAPEAVTEDVGEPINGSPLRFEDRPQEGEEEQACGVEEERPAKRRHVEESQAVDEPIAERVEVEGAINPSPCPQWDALLSGFPSTFPARGPPPLLGRAVDLGLTRAEVDKVQQLGVVGTCKMLQQHAAYTLIMARTVEREFGKLAHRSRSSEERAAKIEAEFLKLSKTYVEAEIKINSYRSATANLEEDLKRTVVKNKDLQLANCELDTAVGYANARADALQQKNDNLESSLVDLRKELASPDSSLKQASEDVMSRDNTIRRLEQTIEALNRKIEDQTRRIEDQEETVTKLGGDIVEQFEAGFAKALEQVRFLHPSVDVSEADPFKDLIDGQLVLAPSPPSSPSPE</sequence>
<protein>
    <recommendedName>
        <fullName evidence="3">Transposase (putative) gypsy type domain-containing protein</fullName>
    </recommendedName>
</protein>
<dbReference type="Gene3D" id="1.10.287.1490">
    <property type="match status" value="1"/>
</dbReference>
<feature type="coiled-coil region" evidence="1">
    <location>
        <begin position="476"/>
        <end position="545"/>
    </location>
</feature>
<dbReference type="EMBL" id="QJKJ01010963">
    <property type="protein sequence ID" value="RDX72316.1"/>
    <property type="molecule type" value="Genomic_DNA"/>
</dbReference>
<organism evidence="4 5">
    <name type="scientific">Mucuna pruriens</name>
    <name type="common">Velvet bean</name>
    <name type="synonym">Dolichos pruriens</name>
    <dbReference type="NCBI Taxonomy" id="157652"/>
    <lineage>
        <taxon>Eukaryota</taxon>
        <taxon>Viridiplantae</taxon>
        <taxon>Streptophyta</taxon>
        <taxon>Embryophyta</taxon>
        <taxon>Tracheophyta</taxon>
        <taxon>Spermatophyta</taxon>
        <taxon>Magnoliopsida</taxon>
        <taxon>eudicotyledons</taxon>
        <taxon>Gunneridae</taxon>
        <taxon>Pentapetalae</taxon>
        <taxon>rosids</taxon>
        <taxon>fabids</taxon>
        <taxon>Fabales</taxon>
        <taxon>Fabaceae</taxon>
        <taxon>Papilionoideae</taxon>
        <taxon>50 kb inversion clade</taxon>
        <taxon>NPAAA clade</taxon>
        <taxon>indigoferoid/millettioid clade</taxon>
        <taxon>Phaseoleae</taxon>
        <taxon>Mucuna</taxon>
    </lineage>
</organism>
<proteinExistence type="predicted"/>
<evidence type="ECO:0000313" key="5">
    <source>
        <dbReference type="Proteomes" id="UP000257109"/>
    </source>
</evidence>
<keyword evidence="5" id="KW-1185">Reference proteome</keyword>
<evidence type="ECO:0000256" key="1">
    <source>
        <dbReference type="SAM" id="Coils"/>
    </source>
</evidence>
<reference evidence="4" key="1">
    <citation type="submission" date="2018-05" db="EMBL/GenBank/DDBJ databases">
        <title>Draft genome of Mucuna pruriens seed.</title>
        <authorList>
            <person name="Nnadi N.E."/>
            <person name="Vos R."/>
            <person name="Hasami M.H."/>
            <person name="Devisetty U.K."/>
            <person name="Aguiy J.C."/>
        </authorList>
    </citation>
    <scope>NUCLEOTIDE SEQUENCE [LARGE SCALE GENOMIC DNA]</scope>
    <source>
        <strain evidence="4">JCA_2017</strain>
    </source>
</reference>
<feature type="compositionally biased region" description="Basic and acidic residues" evidence="2">
    <location>
        <begin position="295"/>
        <end position="307"/>
    </location>
</feature>
<accession>A0A371F1Z5</accession>
<name>A0A371F1Z5_MUCPR</name>
<dbReference type="AlphaFoldDB" id="A0A371F1Z5"/>
<dbReference type="PANTHER" id="PTHR31099:SF28">
    <property type="entry name" value="F5J5.12"/>
    <property type="match status" value="1"/>
</dbReference>
<feature type="region of interest" description="Disordered" evidence="2">
    <location>
        <begin position="265"/>
        <end position="310"/>
    </location>
</feature>
<dbReference type="OrthoDB" id="685909at2759"/>
<feature type="domain" description="Transposase (putative) gypsy type" evidence="3">
    <location>
        <begin position="46"/>
        <end position="104"/>
    </location>
</feature>
<evidence type="ECO:0000256" key="2">
    <source>
        <dbReference type="SAM" id="MobiDB-lite"/>
    </source>
</evidence>
<dbReference type="Proteomes" id="UP000257109">
    <property type="component" value="Unassembled WGS sequence"/>
</dbReference>
<comment type="caution">
    <text evidence="4">The sequence shown here is derived from an EMBL/GenBank/DDBJ whole genome shotgun (WGS) entry which is preliminary data.</text>
</comment>
<dbReference type="InterPro" id="IPR007321">
    <property type="entry name" value="Transposase_28"/>
</dbReference>
<dbReference type="Pfam" id="PF04195">
    <property type="entry name" value="Transposase_28"/>
    <property type="match status" value="1"/>
</dbReference>
<feature type="non-terminal residue" evidence="4">
    <location>
        <position position="1"/>
    </location>
</feature>
<gene>
    <name evidence="4" type="ORF">CR513_48221</name>
</gene>
<keyword evidence="1" id="KW-0175">Coiled coil</keyword>
<dbReference type="PANTHER" id="PTHR31099">
    <property type="entry name" value="OS06G0165300 PROTEIN"/>
    <property type="match status" value="1"/>
</dbReference>
<evidence type="ECO:0000313" key="4">
    <source>
        <dbReference type="EMBL" id="RDX72316.1"/>
    </source>
</evidence>
<evidence type="ECO:0000259" key="3">
    <source>
        <dbReference type="Pfam" id="PF04195"/>
    </source>
</evidence>